<keyword evidence="3 5" id="KW-1015">Disulfide bond</keyword>
<reference evidence="10" key="3">
    <citation type="submission" date="2015-06" db="UniProtKB">
        <authorList>
            <consortium name="EnsemblMetazoa"/>
        </authorList>
    </citation>
    <scope>IDENTIFICATION</scope>
</reference>
<feature type="disulfide bond" evidence="5">
    <location>
        <begin position="619"/>
        <end position="646"/>
    </location>
</feature>
<dbReference type="Proteomes" id="UP000014760">
    <property type="component" value="Unassembled WGS sequence"/>
</dbReference>
<dbReference type="InterPro" id="IPR018097">
    <property type="entry name" value="EGF_Ca-bd_CS"/>
</dbReference>
<feature type="region of interest" description="Disordered" evidence="6">
    <location>
        <begin position="1219"/>
        <end position="1240"/>
    </location>
</feature>
<feature type="disulfide bond" evidence="5">
    <location>
        <begin position="382"/>
        <end position="409"/>
    </location>
</feature>
<dbReference type="SMART" id="SM01411">
    <property type="entry name" value="Ephrin_rec_like"/>
    <property type="match status" value="2"/>
</dbReference>
<keyword evidence="2" id="KW-0677">Repeat</keyword>
<dbReference type="AlphaFoldDB" id="R7URK8"/>
<evidence type="ECO:0000259" key="8">
    <source>
        <dbReference type="PROSITE" id="PS50923"/>
    </source>
</evidence>
<name>R7URK8_CAPTE</name>
<evidence type="ECO:0000256" key="1">
    <source>
        <dbReference type="ARBA" id="ARBA00022659"/>
    </source>
</evidence>
<dbReference type="OMA" id="VAITECP"/>
<evidence type="ECO:0000256" key="3">
    <source>
        <dbReference type="ARBA" id="ARBA00023157"/>
    </source>
</evidence>
<dbReference type="InterPro" id="IPR000436">
    <property type="entry name" value="Sushi_SCR_CCP_dom"/>
</dbReference>
<dbReference type="STRING" id="283909.R7URK8"/>
<dbReference type="PROSITE" id="PS01187">
    <property type="entry name" value="EGF_CA"/>
    <property type="match status" value="1"/>
</dbReference>
<feature type="domain" description="Sushi" evidence="8">
    <location>
        <begin position="296"/>
        <end position="353"/>
    </location>
</feature>
<feature type="domain" description="Sushi" evidence="8">
    <location>
        <begin position="354"/>
        <end position="411"/>
    </location>
</feature>
<feature type="signal peptide" evidence="7">
    <location>
        <begin position="1"/>
        <end position="16"/>
    </location>
</feature>
<dbReference type="InterPro" id="IPR011641">
    <property type="entry name" value="Tyr-kin_ephrin_A/B_rcpt-like"/>
</dbReference>
<dbReference type="PANTHER" id="PTHR19325">
    <property type="entry name" value="COMPLEMENT COMPONENT-RELATED SUSHI DOMAIN-CONTAINING"/>
    <property type="match status" value="1"/>
</dbReference>
<keyword evidence="7" id="KW-0732">Signal</keyword>
<dbReference type="SMART" id="SM00032">
    <property type="entry name" value="CCP"/>
    <property type="match status" value="9"/>
</dbReference>
<dbReference type="Pfam" id="PF07699">
    <property type="entry name" value="Ephrin_rec_like"/>
    <property type="match status" value="1"/>
</dbReference>
<feature type="domain" description="Sushi" evidence="8">
    <location>
        <begin position="531"/>
        <end position="590"/>
    </location>
</feature>
<keyword evidence="11" id="KW-1185">Reference proteome</keyword>
<dbReference type="EnsemblMetazoa" id="CapteT219902">
    <property type="protein sequence ID" value="CapteP219902"/>
    <property type="gene ID" value="CapteG219902"/>
</dbReference>
<comment type="caution">
    <text evidence="5">Lacks conserved residue(s) required for the propagation of feature annotation.</text>
</comment>
<reference evidence="11" key="1">
    <citation type="submission" date="2012-12" db="EMBL/GenBank/DDBJ databases">
        <authorList>
            <person name="Hellsten U."/>
            <person name="Grimwood J."/>
            <person name="Chapman J.A."/>
            <person name="Shapiro H."/>
            <person name="Aerts A."/>
            <person name="Otillar R.P."/>
            <person name="Terry A.Y."/>
            <person name="Boore J.L."/>
            <person name="Simakov O."/>
            <person name="Marletaz F."/>
            <person name="Cho S.-J."/>
            <person name="Edsinger-Gonzales E."/>
            <person name="Havlak P."/>
            <person name="Kuo D.-H."/>
            <person name="Larsson T."/>
            <person name="Lv J."/>
            <person name="Arendt D."/>
            <person name="Savage R."/>
            <person name="Osoegawa K."/>
            <person name="de Jong P."/>
            <person name="Lindberg D.R."/>
            <person name="Seaver E.C."/>
            <person name="Weisblat D.A."/>
            <person name="Putnam N.H."/>
            <person name="Grigoriev I.V."/>
            <person name="Rokhsar D.S."/>
        </authorList>
    </citation>
    <scope>NUCLEOTIDE SEQUENCE</scope>
    <source>
        <strain evidence="11">I ESC-2004</strain>
    </source>
</reference>
<evidence type="ECO:0000256" key="4">
    <source>
        <dbReference type="ARBA" id="ARBA00023180"/>
    </source>
</evidence>
<dbReference type="SUPFAM" id="SSF57586">
    <property type="entry name" value="TNF receptor-like"/>
    <property type="match status" value="1"/>
</dbReference>
<dbReference type="EMBL" id="KB300985">
    <property type="protein sequence ID" value="ELU06031.1"/>
    <property type="molecule type" value="Genomic_DNA"/>
</dbReference>
<dbReference type="CDD" id="cd00054">
    <property type="entry name" value="EGF_CA"/>
    <property type="match status" value="1"/>
</dbReference>
<dbReference type="EMBL" id="AMQN01007594">
    <property type="status" value="NOT_ANNOTATED_CDS"/>
    <property type="molecule type" value="Genomic_DNA"/>
</dbReference>
<evidence type="ECO:0000313" key="10">
    <source>
        <dbReference type="EnsemblMetazoa" id="CapteP219902"/>
    </source>
</evidence>
<reference evidence="9 11" key="2">
    <citation type="journal article" date="2013" name="Nature">
        <title>Insights into bilaterian evolution from three spiralian genomes.</title>
        <authorList>
            <person name="Simakov O."/>
            <person name="Marletaz F."/>
            <person name="Cho S.J."/>
            <person name="Edsinger-Gonzales E."/>
            <person name="Havlak P."/>
            <person name="Hellsten U."/>
            <person name="Kuo D.H."/>
            <person name="Larsson T."/>
            <person name="Lv J."/>
            <person name="Arendt D."/>
            <person name="Savage R."/>
            <person name="Osoegawa K."/>
            <person name="de Jong P."/>
            <person name="Grimwood J."/>
            <person name="Chapman J.A."/>
            <person name="Shapiro H."/>
            <person name="Aerts A."/>
            <person name="Otillar R.P."/>
            <person name="Terry A.Y."/>
            <person name="Boore J.L."/>
            <person name="Grigoriev I.V."/>
            <person name="Lindberg D.R."/>
            <person name="Seaver E.C."/>
            <person name="Weisblat D.A."/>
            <person name="Putnam N.H."/>
            <person name="Rokhsar D.S."/>
        </authorList>
    </citation>
    <scope>NUCLEOTIDE SEQUENCE</scope>
    <source>
        <strain evidence="9 11">I ESC-2004</strain>
    </source>
</reference>
<dbReference type="HOGENOM" id="CLU_278516_0_0_1"/>
<organism evidence="9">
    <name type="scientific">Capitella teleta</name>
    <name type="common">Polychaete worm</name>
    <dbReference type="NCBI Taxonomy" id="283909"/>
    <lineage>
        <taxon>Eukaryota</taxon>
        <taxon>Metazoa</taxon>
        <taxon>Spiralia</taxon>
        <taxon>Lophotrochozoa</taxon>
        <taxon>Annelida</taxon>
        <taxon>Polychaeta</taxon>
        <taxon>Sedentaria</taxon>
        <taxon>Scolecida</taxon>
        <taxon>Capitellidae</taxon>
        <taxon>Capitella</taxon>
    </lineage>
</organism>
<dbReference type="InterPro" id="IPR035976">
    <property type="entry name" value="Sushi/SCR/CCP_sf"/>
</dbReference>
<gene>
    <name evidence="9" type="ORF">CAPTEDRAFT_219902</name>
</gene>
<feature type="chain" id="PRO_5008788307" description="Sushi domain-containing protein" evidence="7">
    <location>
        <begin position="17"/>
        <end position="1240"/>
    </location>
</feature>
<keyword evidence="4" id="KW-0325">Glycoprotein</keyword>
<dbReference type="SMART" id="SM00179">
    <property type="entry name" value="EGF_CA"/>
    <property type="match status" value="1"/>
</dbReference>
<sequence length="1240" mass="138354">MFLTPLLLSQCSLTLGINGTFSRANLDMVFLWEDTKYTALIQPNKFERATLIFGALLYLTVIDAQDWNSRQVFLSSGRDEFNFINRIDYSYFDTTNDDLWHRITGGNVEGGDVAKFTAYLTDKIPKRWWQWQKYYPYMRAMYVCYGDSQRTAPGSILTKKECRDVKFKFFVKTTNEPGLKQLNYVTCSTKTEGSTKSLHYSRLHRTSVACKDGHIQEERGHFFVKEIVVPCREPEQIQNGKMSKTHISSQGVLERVRYTCNEGYGDKTDQGDSREDWRCNTATGTWSGRLLDCRDFSCSFPPSFDYATTQPKDTYANLENAVYRCITGYRFETNDRIQCQRGQWERKAITCTKMSCGNPGKINNGGVEATGYEYGDSVMFHCDDGFVLVGNKEASCNSRGTWSSPRPSCNKISCPVLPSPDRGTRSTTNNDIGSQVEFSCDEGYNLRGDSTLTCLEAPGSTGIWDHPTPICEVIKCEPIEALQNGAIAGNDFTYGNSVTFTCTVGFRLYGEPEITCGPRGWSAKVPVCQQIYCVVVNTKEFLIHEPTQDSLTYNEVLQFACQDGYTLKGTTKVTCQENGRWSDVFPTCEPSPCPPLPTPVNGHLSDSMNVYGSVVHTYCFPGYEIEGNETNACMKNGRWQNSSPTCVAFECGPLEVPEHGMMTECDSNIGGSCSFLCEAGFFMTGSDVRRCMIGGWTGTTTQCTPCPEGSYRSEVGTGTTCFPCSRHSTSKMGSTSEADCHCEEGYENLGEGCRDIDECAVNNGNCSQTCFNNEGGYTCSCSIPGYKISEDGTCTRYKSCPPLDDKVGGGNLICSEYEEYNSNKCKINCNAGYFFVSGVNNYVSCGPSTQYEWSHQLVNKTAAIPNCMEEFFVDISIPLSFKYSADLTCDSISEMQPTLFAKLQEAIHDLEWCNEQGDGHCQISNFNSSCSDPGETGDSSRTEVEVTIDVLVENENKDPVSPECDPPCQGLNLRQMLQRTYLVKSEFEKLVQVQSDSLTLSNRFDVDKLSFEFGKLMIWCEEGKVLTNNRLCVPCDAGYYLPSKSLKHCKPCPVGTYQVDRGQTSCEPCLPGSTTMTEGANHPTLCNARTVAVGEGPVKNESEVEVEELETEEDVEKAFVKDLQRRAYSLSNEQTTPQHQSERPTGCYTMRAYYSLVVNDLIRSLKDRCQPDGYLHWLHSLMLMDYTAILASNREHALEKIRILSDFCKSSGMVRSNGKTKFTGMKGTDENRQPLSDGSL</sequence>
<keyword evidence="1 5" id="KW-0768">Sushi</keyword>
<dbReference type="GO" id="GO:0005509">
    <property type="term" value="F:calcium ion binding"/>
    <property type="evidence" value="ECO:0007669"/>
    <property type="project" value="InterPro"/>
</dbReference>
<proteinExistence type="predicted"/>
<feature type="domain" description="Sushi" evidence="8">
    <location>
        <begin position="229"/>
        <end position="295"/>
    </location>
</feature>
<evidence type="ECO:0000256" key="7">
    <source>
        <dbReference type="SAM" id="SignalP"/>
    </source>
</evidence>
<dbReference type="InterPro" id="IPR050350">
    <property type="entry name" value="Compl-Cell_Adhes-Reg"/>
</dbReference>
<evidence type="ECO:0000256" key="2">
    <source>
        <dbReference type="ARBA" id="ARBA00022737"/>
    </source>
</evidence>
<evidence type="ECO:0000313" key="11">
    <source>
        <dbReference type="Proteomes" id="UP000014760"/>
    </source>
</evidence>
<dbReference type="OrthoDB" id="6084293at2759"/>
<feature type="domain" description="Sushi" evidence="8">
    <location>
        <begin position="474"/>
        <end position="530"/>
    </location>
</feature>
<dbReference type="Gene3D" id="2.10.70.10">
    <property type="entry name" value="Complement Module, domain 1"/>
    <property type="match status" value="8"/>
</dbReference>
<dbReference type="Pfam" id="PF00084">
    <property type="entry name" value="Sushi"/>
    <property type="match status" value="8"/>
</dbReference>
<evidence type="ECO:0000256" key="6">
    <source>
        <dbReference type="SAM" id="MobiDB-lite"/>
    </source>
</evidence>
<dbReference type="SUPFAM" id="SSF57196">
    <property type="entry name" value="EGF/Laminin"/>
    <property type="match status" value="1"/>
</dbReference>
<feature type="domain" description="Sushi" evidence="8">
    <location>
        <begin position="591"/>
        <end position="648"/>
    </location>
</feature>
<dbReference type="Gene3D" id="2.10.25.10">
    <property type="entry name" value="Laminin"/>
    <property type="match status" value="1"/>
</dbReference>
<feature type="domain" description="Sushi" evidence="8">
    <location>
        <begin position="649"/>
        <end position="705"/>
    </location>
</feature>
<feature type="domain" description="Sushi" evidence="8">
    <location>
        <begin position="412"/>
        <end position="473"/>
    </location>
</feature>
<accession>R7URK8</accession>
<feature type="disulfide bond" evidence="5">
    <location>
        <begin position="561"/>
        <end position="588"/>
    </location>
</feature>
<dbReference type="PANTHER" id="PTHR19325:SF575">
    <property type="entry name" value="LOCOMOTION-RELATED PROTEIN HIKARU GENKI"/>
    <property type="match status" value="1"/>
</dbReference>
<protein>
    <recommendedName>
        <fullName evidence="8">Sushi domain-containing protein</fullName>
    </recommendedName>
</protein>
<dbReference type="InterPro" id="IPR001881">
    <property type="entry name" value="EGF-like_Ca-bd_dom"/>
</dbReference>
<dbReference type="Gene3D" id="2.10.50.10">
    <property type="entry name" value="Tumor Necrosis Factor Receptor, subunit A, domain 2"/>
    <property type="match status" value="2"/>
</dbReference>
<dbReference type="SUPFAM" id="SSF57535">
    <property type="entry name" value="Complement control module/SCR domain"/>
    <property type="match status" value="8"/>
</dbReference>
<dbReference type="PROSITE" id="PS50923">
    <property type="entry name" value="SUSHI"/>
    <property type="match status" value="9"/>
</dbReference>
<evidence type="ECO:0000256" key="5">
    <source>
        <dbReference type="PROSITE-ProRule" id="PRU00302"/>
    </source>
</evidence>
<evidence type="ECO:0000313" key="9">
    <source>
        <dbReference type="EMBL" id="ELU06031.1"/>
    </source>
</evidence>
<feature type="domain" description="Sushi" evidence="8">
    <location>
        <begin position="798"/>
        <end position="869"/>
    </location>
</feature>
<dbReference type="CDD" id="cd00033">
    <property type="entry name" value="CCP"/>
    <property type="match status" value="7"/>
</dbReference>